<dbReference type="OrthoDB" id="4504509at2"/>
<reference evidence="2 3" key="1">
    <citation type="submission" date="2018-09" db="EMBL/GenBank/DDBJ databases">
        <title>YIM PH21274 draft genome.</title>
        <authorList>
            <person name="Miao C."/>
        </authorList>
    </citation>
    <scope>NUCLEOTIDE SEQUENCE [LARGE SCALE GENOMIC DNA]</scope>
    <source>
        <strain evidence="2 3">YIM PH 21724</strain>
    </source>
</reference>
<protein>
    <recommendedName>
        <fullName evidence="1">Bacterial toxin 28 domain-containing protein</fullName>
    </recommendedName>
</protein>
<dbReference type="InterPro" id="IPR028948">
    <property type="entry name" value="Ntox28"/>
</dbReference>
<dbReference type="RefSeq" id="WP_120042787.1">
    <property type="nucleotide sequence ID" value="NZ_QZFU01000023.1"/>
</dbReference>
<gene>
    <name evidence="2" type="ORF">D5S18_21305</name>
</gene>
<evidence type="ECO:0000259" key="1">
    <source>
        <dbReference type="Pfam" id="PF15605"/>
    </source>
</evidence>
<comment type="caution">
    <text evidence="2">The sequence shown here is derived from an EMBL/GenBank/DDBJ whole genome shotgun (WGS) entry which is preliminary data.</text>
</comment>
<feature type="domain" description="Bacterial toxin 28" evidence="1">
    <location>
        <begin position="2"/>
        <end position="87"/>
    </location>
</feature>
<dbReference type="Proteomes" id="UP000266677">
    <property type="component" value="Unassembled WGS sequence"/>
</dbReference>
<accession>A0A3A4K5D6</accession>
<name>A0A3A4K5D6_9NOCA</name>
<evidence type="ECO:0000313" key="3">
    <source>
        <dbReference type="Proteomes" id="UP000266677"/>
    </source>
</evidence>
<evidence type="ECO:0000313" key="2">
    <source>
        <dbReference type="EMBL" id="RJO73711.1"/>
    </source>
</evidence>
<proteinExistence type="predicted"/>
<sequence>MKEHLTDRDLDAARRELNGEVMARKPDGTPWDHVNEVKDAQNGLVKRIGQLNRKLSWPGLSEAERPLIEQELSEASRLLDYSEQFVPR</sequence>
<dbReference type="Pfam" id="PF15605">
    <property type="entry name" value="Ntox28"/>
    <property type="match status" value="1"/>
</dbReference>
<organism evidence="2 3">
    <name type="scientific">Nocardia panacis</name>
    <dbReference type="NCBI Taxonomy" id="2340916"/>
    <lineage>
        <taxon>Bacteria</taxon>
        <taxon>Bacillati</taxon>
        <taxon>Actinomycetota</taxon>
        <taxon>Actinomycetes</taxon>
        <taxon>Mycobacteriales</taxon>
        <taxon>Nocardiaceae</taxon>
        <taxon>Nocardia</taxon>
    </lineage>
</organism>
<dbReference type="EMBL" id="QZFU01000023">
    <property type="protein sequence ID" value="RJO73711.1"/>
    <property type="molecule type" value="Genomic_DNA"/>
</dbReference>
<keyword evidence="3" id="KW-1185">Reference proteome</keyword>
<dbReference type="AlphaFoldDB" id="A0A3A4K5D6"/>